<name>A0A165WY61_9AGAM</name>
<feature type="compositionally biased region" description="Basic and acidic residues" evidence="1">
    <location>
        <begin position="12"/>
        <end position="21"/>
    </location>
</feature>
<evidence type="ECO:0000313" key="3">
    <source>
        <dbReference type="Proteomes" id="UP000076532"/>
    </source>
</evidence>
<gene>
    <name evidence="2" type="ORF">FIBSPDRAFT_874897</name>
</gene>
<evidence type="ECO:0000256" key="1">
    <source>
        <dbReference type="SAM" id="MobiDB-lite"/>
    </source>
</evidence>
<organism evidence="2 3">
    <name type="scientific">Athelia psychrophila</name>
    <dbReference type="NCBI Taxonomy" id="1759441"/>
    <lineage>
        <taxon>Eukaryota</taxon>
        <taxon>Fungi</taxon>
        <taxon>Dikarya</taxon>
        <taxon>Basidiomycota</taxon>
        <taxon>Agaricomycotina</taxon>
        <taxon>Agaricomycetes</taxon>
        <taxon>Agaricomycetidae</taxon>
        <taxon>Atheliales</taxon>
        <taxon>Atheliaceae</taxon>
        <taxon>Athelia</taxon>
    </lineage>
</organism>
<keyword evidence="3" id="KW-1185">Reference proteome</keyword>
<feature type="compositionally biased region" description="Pro residues" evidence="1">
    <location>
        <begin position="66"/>
        <end position="81"/>
    </location>
</feature>
<feature type="region of interest" description="Disordered" evidence="1">
    <location>
        <begin position="1"/>
        <end position="43"/>
    </location>
</feature>
<reference evidence="2 3" key="1">
    <citation type="journal article" date="2016" name="Mol. Biol. Evol.">
        <title>Comparative Genomics of Early-Diverging Mushroom-Forming Fungi Provides Insights into the Origins of Lignocellulose Decay Capabilities.</title>
        <authorList>
            <person name="Nagy L.G."/>
            <person name="Riley R."/>
            <person name="Tritt A."/>
            <person name="Adam C."/>
            <person name="Daum C."/>
            <person name="Floudas D."/>
            <person name="Sun H."/>
            <person name="Yadav J.S."/>
            <person name="Pangilinan J."/>
            <person name="Larsson K.H."/>
            <person name="Matsuura K."/>
            <person name="Barry K."/>
            <person name="Labutti K."/>
            <person name="Kuo R."/>
            <person name="Ohm R.A."/>
            <person name="Bhattacharya S.S."/>
            <person name="Shirouzu T."/>
            <person name="Yoshinaga Y."/>
            <person name="Martin F.M."/>
            <person name="Grigoriev I.V."/>
            <person name="Hibbett D.S."/>
        </authorList>
    </citation>
    <scope>NUCLEOTIDE SEQUENCE [LARGE SCALE GENOMIC DNA]</scope>
    <source>
        <strain evidence="2 3">CBS 109695</strain>
    </source>
</reference>
<feature type="region of interest" description="Disordered" evidence="1">
    <location>
        <begin position="58"/>
        <end position="87"/>
    </location>
</feature>
<accession>A0A165WY61</accession>
<protein>
    <submittedName>
        <fullName evidence="2">Uncharacterized protein</fullName>
    </submittedName>
</protein>
<dbReference type="AlphaFoldDB" id="A0A165WY61"/>
<dbReference type="Proteomes" id="UP000076532">
    <property type="component" value="Unassembled WGS sequence"/>
</dbReference>
<evidence type="ECO:0000313" key="2">
    <source>
        <dbReference type="EMBL" id="KZP08024.1"/>
    </source>
</evidence>
<feature type="non-terminal residue" evidence="2">
    <location>
        <position position="87"/>
    </location>
</feature>
<sequence>MASPGPGRQTATKKEIAEPRAAHSHPKSRWLAESSQMRGGWPARSQMRLIMSVRLEKREQRSLLPPSIPRTRIPPPPPPPPPRKKRI</sequence>
<dbReference type="EMBL" id="KV417733">
    <property type="protein sequence ID" value="KZP08024.1"/>
    <property type="molecule type" value="Genomic_DNA"/>
</dbReference>
<proteinExistence type="predicted"/>